<comment type="caution">
    <text evidence="2">The sequence shown here is derived from an EMBL/GenBank/DDBJ whole genome shotgun (WGS) entry which is preliminary data.</text>
</comment>
<name>A0A2Z6R177_9GLOM</name>
<protein>
    <submittedName>
        <fullName evidence="2">Uncharacterized protein</fullName>
    </submittedName>
</protein>
<sequence length="94" mass="9597">MLINPLAIPNLIITQGPISASSPVATLNSSSSSSTPNTVSSPIQTCDEIQAINVKHSAIENKLEMLASTSISSFIRSITSSSSFTNSASAAGSN</sequence>
<evidence type="ECO:0000256" key="1">
    <source>
        <dbReference type="SAM" id="MobiDB-lite"/>
    </source>
</evidence>
<evidence type="ECO:0000313" key="2">
    <source>
        <dbReference type="EMBL" id="GBB96143.1"/>
    </source>
</evidence>
<dbReference type="EMBL" id="BEXD01001883">
    <property type="protein sequence ID" value="GBB96143.1"/>
    <property type="molecule type" value="Genomic_DNA"/>
</dbReference>
<feature type="region of interest" description="Disordered" evidence="1">
    <location>
        <begin position="20"/>
        <end position="41"/>
    </location>
</feature>
<evidence type="ECO:0000313" key="3">
    <source>
        <dbReference type="Proteomes" id="UP000247702"/>
    </source>
</evidence>
<dbReference type="Proteomes" id="UP000247702">
    <property type="component" value="Unassembled WGS sequence"/>
</dbReference>
<gene>
    <name evidence="2" type="ORF">RclHR1_26930004</name>
</gene>
<organism evidence="2 3">
    <name type="scientific">Rhizophagus clarus</name>
    <dbReference type="NCBI Taxonomy" id="94130"/>
    <lineage>
        <taxon>Eukaryota</taxon>
        <taxon>Fungi</taxon>
        <taxon>Fungi incertae sedis</taxon>
        <taxon>Mucoromycota</taxon>
        <taxon>Glomeromycotina</taxon>
        <taxon>Glomeromycetes</taxon>
        <taxon>Glomerales</taxon>
        <taxon>Glomeraceae</taxon>
        <taxon>Rhizophagus</taxon>
    </lineage>
</organism>
<keyword evidence="3" id="KW-1185">Reference proteome</keyword>
<reference evidence="2 3" key="1">
    <citation type="submission" date="2017-11" db="EMBL/GenBank/DDBJ databases">
        <title>The genome of Rhizophagus clarus HR1 reveals common genetic basis of auxotrophy among arbuscular mycorrhizal fungi.</title>
        <authorList>
            <person name="Kobayashi Y."/>
        </authorList>
    </citation>
    <scope>NUCLEOTIDE SEQUENCE [LARGE SCALE GENOMIC DNA]</scope>
    <source>
        <strain evidence="2 3">HR1</strain>
    </source>
</reference>
<proteinExistence type="predicted"/>
<accession>A0A2Z6R177</accession>
<dbReference type="AlphaFoldDB" id="A0A2Z6R177"/>